<dbReference type="AlphaFoldDB" id="A0AAN9P2G3"/>
<dbReference type="Proteomes" id="UP001372338">
    <property type="component" value="Unassembled WGS sequence"/>
</dbReference>
<dbReference type="EMBL" id="JAYWIO010000002">
    <property type="protein sequence ID" value="KAK7283907.1"/>
    <property type="molecule type" value="Genomic_DNA"/>
</dbReference>
<keyword evidence="2" id="KW-1185">Reference proteome</keyword>
<accession>A0AAN9P2G3</accession>
<gene>
    <name evidence="1" type="ORF">RIF29_13656</name>
</gene>
<protein>
    <submittedName>
        <fullName evidence="1">Uncharacterized protein</fullName>
    </submittedName>
</protein>
<organism evidence="1 2">
    <name type="scientific">Crotalaria pallida</name>
    <name type="common">Smooth rattlebox</name>
    <name type="synonym">Crotalaria striata</name>
    <dbReference type="NCBI Taxonomy" id="3830"/>
    <lineage>
        <taxon>Eukaryota</taxon>
        <taxon>Viridiplantae</taxon>
        <taxon>Streptophyta</taxon>
        <taxon>Embryophyta</taxon>
        <taxon>Tracheophyta</taxon>
        <taxon>Spermatophyta</taxon>
        <taxon>Magnoliopsida</taxon>
        <taxon>eudicotyledons</taxon>
        <taxon>Gunneridae</taxon>
        <taxon>Pentapetalae</taxon>
        <taxon>rosids</taxon>
        <taxon>fabids</taxon>
        <taxon>Fabales</taxon>
        <taxon>Fabaceae</taxon>
        <taxon>Papilionoideae</taxon>
        <taxon>50 kb inversion clade</taxon>
        <taxon>genistoids sensu lato</taxon>
        <taxon>core genistoids</taxon>
        <taxon>Crotalarieae</taxon>
        <taxon>Crotalaria</taxon>
    </lineage>
</organism>
<proteinExistence type="predicted"/>
<name>A0AAN9P2G3_CROPI</name>
<evidence type="ECO:0000313" key="1">
    <source>
        <dbReference type="EMBL" id="KAK7283907.1"/>
    </source>
</evidence>
<evidence type="ECO:0000313" key="2">
    <source>
        <dbReference type="Proteomes" id="UP001372338"/>
    </source>
</evidence>
<sequence length="72" mass="8210">MRYLYFLSHSFTLRPLTFSLQNPSLSLYCFQPKERAATCEFVTPSVIQGRELCLLVNAVDLYSGMLLMVVSV</sequence>
<comment type="caution">
    <text evidence="1">The sequence shown here is derived from an EMBL/GenBank/DDBJ whole genome shotgun (WGS) entry which is preliminary data.</text>
</comment>
<reference evidence="1 2" key="1">
    <citation type="submission" date="2024-01" db="EMBL/GenBank/DDBJ databases">
        <title>The genomes of 5 underutilized Papilionoideae crops provide insights into root nodulation and disease resistanc.</title>
        <authorList>
            <person name="Yuan L."/>
        </authorList>
    </citation>
    <scope>NUCLEOTIDE SEQUENCE [LARGE SCALE GENOMIC DNA]</scope>
    <source>
        <strain evidence="1">ZHUSHIDOU_FW_LH</strain>
        <tissue evidence="1">Leaf</tissue>
    </source>
</reference>